<dbReference type="AlphaFoldDB" id="A0AAD7UJL3"/>
<dbReference type="GO" id="GO:0001510">
    <property type="term" value="P:RNA methylation"/>
    <property type="evidence" value="ECO:0007669"/>
    <property type="project" value="InterPro"/>
</dbReference>
<evidence type="ECO:0000256" key="3">
    <source>
        <dbReference type="ARBA" id="ARBA00022679"/>
    </source>
</evidence>
<keyword evidence="4 6" id="KW-0949">S-adenosyl-L-methionine</keyword>
<feature type="binding site" evidence="6">
    <location>
        <position position="274"/>
    </location>
    <ligand>
        <name>S-adenosyl-L-methionine</name>
        <dbReference type="ChEBI" id="CHEBI:59789"/>
    </ligand>
</feature>
<keyword evidence="2 6" id="KW-0489">Methyltransferase</keyword>
<comment type="caution">
    <text evidence="9">The sequence shown here is derived from an EMBL/GenBank/DDBJ whole genome shotgun (WGS) entry which is preliminary data.</text>
</comment>
<evidence type="ECO:0000256" key="4">
    <source>
        <dbReference type="ARBA" id="ARBA00022691"/>
    </source>
</evidence>
<feature type="signal peptide" evidence="7">
    <location>
        <begin position="1"/>
        <end position="19"/>
    </location>
</feature>
<organism evidence="9 10">
    <name type="scientific">Chrysophaeum taylorii</name>
    <dbReference type="NCBI Taxonomy" id="2483200"/>
    <lineage>
        <taxon>Eukaryota</taxon>
        <taxon>Sar</taxon>
        <taxon>Stramenopiles</taxon>
        <taxon>Ochrophyta</taxon>
        <taxon>Pelagophyceae</taxon>
        <taxon>Pelagomonadales</taxon>
        <taxon>Pelagomonadaceae</taxon>
        <taxon>Chrysophaeum</taxon>
    </lineage>
</organism>
<comment type="similarity">
    <text evidence="1 6">Belongs to the class I-like SAM-binding methyltransferase superfamily. RsmB/NOP family.</text>
</comment>
<dbReference type="InterPro" id="IPR018314">
    <property type="entry name" value="RsmB/NOL1/NOP2-like_CS"/>
</dbReference>
<dbReference type="PANTHER" id="PTHR22807:SF61">
    <property type="entry name" value="NOL1_NOP2_SUN FAMILY PROTEIN _ ANTITERMINATION NUSB DOMAIN-CONTAINING PROTEIN"/>
    <property type="match status" value="1"/>
</dbReference>
<gene>
    <name evidence="9" type="ORF">CTAYLR_009083</name>
</gene>
<dbReference type="EMBL" id="JAQMWT010000140">
    <property type="protein sequence ID" value="KAJ8609410.1"/>
    <property type="molecule type" value="Genomic_DNA"/>
</dbReference>
<dbReference type="InterPro" id="IPR006027">
    <property type="entry name" value="NusB_RsmB_TIM44"/>
</dbReference>
<dbReference type="Pfam" id="PF01189">
    <property type="entry name" value="Methyltr_RsmB-F"/>
    <property type="match status" value="1"/>
</dbReference>
<dbReference type="InterPro" id="IPR049560">
    <property type="entry name" value="MeTrfase_RsmB-F_NOP2_cat"/>
</dbReference>
<dbReference type="InterPro" id="IPR001678">
    <property type="entry name" value="MeTrfase_RsmB-F_NOP2_dom"/>
</dbReference>
<dbReference type="Gene3D" id="3.40.50.150">
    <property type="entry name" value="Vaccinia Virus protein VP39"/>
    <property type="match status" value="1"/>
</dbReference>
<feature type="domain" description="SAM-dependent MTase RsmB/NOP-type" evidence="8">
    <location>
        <begin position="119"/>
        <end position="297"/>
    </location>
</feature>
<evidence type="ECO:0000313" key="9">
    <source>
        <dbReference type="EMBL" id="KAJ8609410.1"/>
    </source>
</evidence>
<evidence type="ECO:0000313" key="10">
    <source>
        <dbReference type="Proteomes" id="UP001230188"/>
    </source>
</evidence>
<dbReference type="PROSITE" id="PS01153">
    <property type="entry name" value="NOL1_NOP2_SUN"/>
    <property type="match status" value="1"/>
</dbReference>
<accession>A0AAD7UJL3</accession>
<evidence type="ECO:0000256" key="7">
    <source>
        <dbReference type="SAM" id="SignalP"/>
    </source>
</evidence>
<dbReference type="Proteomes" id="UP001230188">
    <property type="component" value="Unassembled WGS sequence"/>
</dbReference>
<dbReference type="SUPFAM" id="SSF48013">
    <property type="entry name" value="NusB-like"/>
    <property type="match status" value="1"/>
</dbReference>
<feature type="binding site" evidence="6">
    <location>
        <position position="258"/>
    </location>
    <ligand>
        <name>S-adenosyl-L-methionine</name>
        <dbReference type="ChEBI" id="CHEBI:59789"/>
    </ligand>
</feature>
<dbReference type="InterPro" id="IPR023267">
    <property type="entry name" value="RCMT"/>
</dbReference>
<evidence type="ECO:0000256" key="2">
    <source>
        <dbReference type="ARBA" id="ARBA00022603"/>
    </source>
</evidence>
<keyword evidence="5 6" id="KW-0694">RNA-binding</keyword>
<feature type="binding site" evidence="6">
    <location>
        <begin position="210"/>
        <end position="216"/>
    </location>
    <ligand>
        <name>S-adenosyl-L-methionine</name>
        <dbReference type="ChEBI" id="CHEBI:59789"/>
    </ligand>
</feature>
<dbReference type="InterPro" id="IPR029063">
    <property type="entry name" value="SAM-dependent_MTases_sf"/>
</dbReference>
<dbReference type="PRINTS" id="PR02008">
    <property type="entry name" value="RCMTFAMILY"/>
</dbReference>
<evidence type="ECO:0000259" key="8">
    <source>
        <dbReference type="PROSITE" id="PS51686"/>
    </source>
</evidence>
<dbReference type="InterPro" id="IPR035926">
    <property type="entry name" value="NusB-like_sf"/>
</dbReference>
<evidence type="ECO:0000256" key="5">
    <source>
        <dbReference type="ARBA" id="ARBA00022884"/>
    </source>
</evidence>
<feature type="binding site" evidence="6">
    <location>
        <position position="231"/>
    </location>
    <ligand>
        <name>S-adenosyl-L-methionine</name>
        <dbReference type="ChEBI" id="CHEBI:59789"/>
    </ligand>
</feature>
<keyword evidence="3 6" id="KW-0808">Transferase</keyword>
<evidence type="ECO:0000256" key="6">
    <source>
        <dbReference type="PROSITE-ProRule" id="PRU01023"/>
    </source>
</evidence>
<dbReference type="Pfam" id="PF01029">
    <property type="entry name" value="NusB"/>
    <property type="match status" value="1"/>
</dbReference>
<protein>
    <recommendedName>
        <fullName evidence="8">SAM-dependent MTase RsmB/NOP-type domain-containing protein</fullName>
    </recommendedName>
</protein>
<keyword evidence="10" id="KW-1185">Reference proteome</keyword>
<dbReference type="CDD" id="cd02440">
    <property type="entry name" value="AdoMet_MTases"/>
    <property type="match status" value="1"/>
</dbReference>
<proteinExistence type="inferred from homology"/>
<sequence>MRVLLLFLLLLLWKVVALGGREAAFDSLVARRSQFAEVEGRERALAKMLSTTVLRRQGEIDAEIERFYVGGSRRTRTLLRLGVAQLRYTGIAPHAAVHETVELAKRKGASSRVVNAVLRKIARAAPLPANPRLNASPWLLRHLEEEEDRFLKAVMEEPRLDVSGLDGETARLKEGSPFPGGDAWAQDAAAAVAARVLLESTESRRVLDACAAPGGKALQLAAAGRDVVAVDVSERRLRRLRENFSRLGLEAEDVVSADASDAGFLGLFDAILLDAPCTGMPRLLHVLRPPRRDRGPN</sequence>
<dbReference type="PANTHER" id="PTHR22807">
    <property type="entry name" value="NOP2 YEAST -RELATED NOL1/NOP2/FMU SUN DOMAIN-CONTAINING"/>
    <property type="match status" value="1"/>
</dbReference>
<evidence type="ECO:0000256" key="1">
    <source>
        <dbReference type="ARBA" id="ARBA00007494"/>
    </source>
</evidence>
<reference evidence="9" key="1">
    <citation type="submission" date="2023-01" db="EMBL/GenBank/DDBJ databases">
        <title>Metagenome sequencing of chrysophaentin producing Chrysophaeum taylorii.</title>
        <authorList>
            <person name="Davison J."/>
            <person name="Bewley C."/>
        </authorList>
    </citation>
    <scope>NUCLEOTIDE SEQUENCE</scope>
    <source>
        <strain evidence="9">NIES-1699</strain>
    </source>
</reference>
<dbReference type="GO" id="GO:0008173">
    <property type="term" value="F:RNA methyltransferase activity"/>
    <property type="evidence" value="ECO:0007669"/>
    <property type="project" value="InterPro"/>
</dbReference>
<dbReference type="Gene3D" id="1.10.940.10">
    <property type="entry name" value="NusB-like"/>
    <property type="match status" value="1"/>
</dbReference>
<dbReference type="PROSITE" id="PS51686">
    <property type="entry name" value="SAM_MT_RSMB_NOP"/>
    <property type="match status" value="1"/>
</dbReference>
<keyword evidence="7" id="KW-0732">Signal</keyword>
<dbReference type="SUPFAM" id="SSF53335">
    <property type="entry name" value="S-adenosyl-L-methionine-dependent methyltransferases"/>
    <property type="match status" value="1"/>
</dbReference>
<feature type="chain" id="PRO_5041942332" description="SAM-dependent MTase RsmB/NOP-type domain-containing protein" evidence="7">
    <location>
        <begin position="20"/>
        <end position="297"/>
    </location>
</feature>
<dbReference type="GO" id="GO:0003723">
    <property type="term" value="F:RNA binding"/>
    <property type="evidence" value="ECO:0007669"/>
    <property type="project" value="UniProtKB-UniRule"/>
</dbReference>
<name>A0AAD7UJL3_9STRA</name>
<dbReference type="GO" id="GO:0006355">
    <property type="term" value="P:regulation of DNA-templated transcription"/>
    <property type="evidence" value="ECO:0007669"/>
    <property type="project" value="InterPro"/>
</dbReference>
<comment type="caution">
    <text evidence="6">Lacks conserved residue(s) required for the propagation of feature annotation.</text>
</comment>